<evidence type="ECO:0000313" key="1">
    <source>
        <dbReference type="EnsemblPlants" id="PGSC0003DMT400063430"/>
    </source>
</evidence>
<protein>
    <submittedName>
        <fullName evidence="1">Uncharacterized protein</fullName>
    </submittedName>
</protein>
<proteinExistence type="predicted"/>
<evidence type="ECO:0000313" key="2">
    <source>
        <dbReference type="Proteomes" id="UP000011115"/>
    </source>
</evidence>
<reference evidence="1" key="2">
    <citation type="submission" date="2015-06" db="UniProtKB">
        <authorList>
            <consortium name="EnsemblPlants"/>
        </authorList>
    </citation>
    <scope>IDENTIFICATION</scope>
    <source>
        <strain evidence="1">DM1-3 516 R44</strain>
    </source>
</reference>
<dbReference type="Proteomes" id="UP000011115">
    <property type="component" value="Unassembled WGS sequence"/>
</dbReference>
<sequence length="51" mass="6041">MNRECAHRIQGYKIETSSCRLTILHLKYARTKILCNRSVISRLDIDEKHLI</sequence>
<accession>M1CAN8</accession>
<name>M1CAN8_SOLTU</name>
<dbReference type="EnsemblPlants" id="PGSC0003DMT400063430">
    <property type="protein sequence ID" value="PGSC0003DMT400063430"/>
    <property type="gene ID" value="PGSC0003DMG400024682"/>
</dbReference>
<dbReference type="PaxDb" id="4113-PGSC0003DMT400063430"/>
<dbReference type="InParanoid" id="M1CAN8"/>
<dbReference type="AlphaFoldDB" id="M1CAN8"/>
<dbReference type="Gramene" id="PGSC0003DMT400063430">
    <property type="protein sequence ID" value="PGSC0003DMT400063430"/>
    <property type="gene ID" value="PGSC0003DMG400024682"/>
</dbReference>
<keyword evidence="2" id="KW-1185">Reference proteome</keyword>
<dbReference type="HOGENOM" id="CLU_3110192_0_0_1"/>
<reference evidence="2" key="1">
    <citation type="journal article" date="2011" name="Nature">
        <title>Genome sequence and analysis of the tuber crop potato.</title>
        <authorList>
            <consortium name="The Potato Genome Sequencing Consortium"/>
        </authorList>
    </citation>
    <scope>NUCLEOTIDE SEQUENCE [LARGE SCALE GENOMIC DNA]</scope>
    <source>
        <strain evidence="2">cv. DM1-3 516 R44</strain>
    </source>
</reference>
<organism evidence="1 2">
    <name type="scientific">Solanum tuberosum</name>
    <name type="common">Potato</name>
    <dbReference type="NCBI Taxonomy" id="4113"/>
    <lineage>
        <taxon>Eukaryota</taxon>
        <taxon>Viridiplantae</taxon>
        <taxon>Streptophyta</taxon>
        <taxon>Embryophyta</taxon>
        <taxon>Tracheophyta</taxon>
        <taxon>Spermatophyta</taxon>
        <taxon>Magnoliopsida</taxon>
        <taxon>eudicotyledons</taxon>
        <taxon>Gunneridae</taxon>
        <taxon>Pentapetalae</taxon>
        <taxon>asterids</taxon>
        <taxon>lamiids</taxon>
        <taxon>Solanales</taxon>
        <taxon>Solanaceae</taxon>
        <taxon>Solanoideae</taxon>
        <taxon>Solaneae</taxon>
        <taxon>Solanum</taxon>
    </lineage>
</organism>